<sequence>MAVRAALLWRLQIFPHKYRGHSLFFSALYIISGKSGAMLVWGSWSNWCNVMGRRLTEDRNVSIKKKDGNKKGKWEDFECSLSLYFFEFLCAVRLKDFGLYFLSFLDPVLYVFVCKCGCLRKEEAIISLFNQIHFLLPLDSLRSKDI</sequence>
<gene>
    <name evidence="2" type="ordered locus">VIT_08s0007g02430</name>
</gene>
<keyword evidence="3" id="KW-1185">Reference proteome</keyword>
<dbReference type="PaxDb" id="29760-VIT_08s0007g02430.t01"/>
<accession>F6HKR4</accession>
<dbReference type="Proteomes" id="UP000009183">
    <property type="component" value="Chromosome 8"/>
</dbReference>
<dbReference type="HOGENOM" id="CLU_1780833_0_0_1"/>
<evidence type="ECO:0000313" key="2">
    <source>
        <dbReference type="EMBL" id="CCB55486.1"/>
    </source>
</evidence>
<organism evidence="2 3">
    <name type="scientific">Vitis vinifera</name>
    <name type="common">Grape</name>
    <dbReference type="NCBI Taxonomy" id="29760"/>
    <lineage>
        <taxon>Eukaryota</taxon>
        <taxon>Viridiplantae</taxon>
        <taxon>Streptophyta</taxon>
        <taxon>Embryophyta</taxon>
        <taxon>Tracheophyta</taxon>
        <taxon>Spermatophyta</taxon>
        <taxon>Magnoliopsida</taxon>
        <taxon>eudicotyledons</taxon>
        <taxon>Gunneridae</taxon>
        <taxon>Pentapetalae</taxon>
        <taxon>rosids</taxon>
        <taxon>Vitales</taxon>
        <taxon>Vitaceae</taxon>
        <taxon>Viteae</taxon>
        <taxon>Vitis</taxon>
    </lineage>
</organism>
<dbReference type="EMBL" id="FN595991">
    <property type="protein sequence ID" value="CCB55486.1"/>
    <property type="molecule type" value="Genomic_DNA"/>
</dbReference>
<keyword evidence="1" id="KW-1133">Transmembrane helix</keyword>
<proteinExistence type="predicted"/>
<dbReference type="AlphaFoldDB" id="F6HKR4"/>
<protein>
    <submittedName>
        <fullName evidence="2">Uncharacterized protein</fullName>
    </submittedName>
</protein>
<feature type="transmembrane region" description="Helical" evidence="1">
    <location>
        <begin position="21"/>
        <end position="44"/>
    </location>
</feature>
<evidence type="ECO:0000313" key="3">
    <source>
        <dbReference type="Proteomes" id="UP000009183"/>
    </source>
</evidence>
<keyword evidence="1" id="KW-0812">Transmembrane</keyword>
<reference evidence="3" key="1">
    <citation type="journal article" date="2007" name="Nature">
        <title>The grapevine genome sequence suggests ancestral hexaploidization in major angiosperm phyla.</title>
        <authorList>
            <consortium name="The French-Italian Public Consortium for Grapevine Genome Characterization."/>
            <person name="Jaillon O."/>
            <person name="Aury J.-M."/>
            <person name="Noel B."/>
            <person name="Policriti A."/>
            <person name="Clepet C."/>
            <person name="Casagrande A."/>
            <person name="Choisne N."/>
            <person name="Aubourg S."/>
            <person name="Vitulo N."/>
            <person name="Jubin C."/>
            <person name="Vezzi A."/>
            <person name="Legeai F."/>
            <person name="Hugueney P."/>
            <person name="Dasilva C."/>
            <person name="Horner D."/>
            <person name="Mica E."/>
            <person name="Jublot D."/>
            <person name="Poulain J."/>
            <person name="Bruyere C."/>
            <person name="Billault A."/>
            <person name="Segurens B."/>
            <person name="Gouyvenoux M."/>
            <person name="Ugarte E."/>
            <person name="Cattonaro F."/>
            <person name="Anthouard V."/>
            <person name="Vico V."/>
            <person name="Del Fabbro C."/>
            <person name="Alaux M."/>
            <person name="Di Gaspero G."/>
            <person name="Dumas V."/>
            <person name="Felice N."/>
            <person name="Paillard S."/>
            <person name="Juman I."/>
            <person name="Moroldo M."/>
            <person name="Scalabrin S."/>
            <person name="Canaguier A."/>
            <person name="Le Clainche I."/>
            <person name="Malacrida G."/>
            <person name="Durand E."/>
            <person name="Pesole G."/>
            <person name="Laucou V."/>
            <person name="Chatelet P."/>
            <person name="Merdinoglu D."/>
            <person name="Delledonne M."/>
            <person name="Pezzotti M."/>
            <person name="Lecharny A."/>
            <person name="Scarpelli C."/>
            <person name="Artiguenave F."/>
            <person name="Pe M.E."/>
            <person name="Valle G."/>
            <person name="Morgante M."/>
            <person name="Caboche M."/>
            <person name="Adam-Blondon A.-F."/>
            <person name="Weissenbach J."/>
            <person name="Quetier F."/>
            <person name="Wincker P."/>
        </authorList>
    </citation>
    <scope>NUCLEOTIDE SEQUENCE [LARGE SCALE GENOMIC DNA]</scope>
    <source>
        <strain evidence="3">cv. Pinot noir / PN40024</strain>
    </source>
</reference>
<name>F6HKR4_VITVI</name>
<dbReference type="InParanoid" id="F6HKR4"/>
<keyword evidence="1" id="KW-0472">Membrane</keyword>
<evidence type="ECO:0000256" key="1">
    <source>
        <dbReference type="SAM" id="Phobius"/>
    </source>
</evidence>